<dbReference type="GO" id="GO:0046872">
    <property type="term" value="F:metal ion binding"/>
    <property type="evidence" value="ECO:0007669"/>
    <property type="project" value="UniProtKB-KW"/>
</dbReference>
<keyword evidence="8" id="KW-1185">Reference proteome</keyword>
<evidence type="ECO:0000256" key="1">
    <source>
        <dbReference type="ARBA" id="ARBA00009589"/>
    </source>
</evidence>
<dbReference type="GO" id="GO:0008253">
    <property type="term" value="F:5'-nucleotidase activity"/>
    <property type="evidence" value="ECO:0007669"/>
    <property type="project" value="TreeGrafter"/>
</dbReference>
<dbReference type="PANTHER" id="PTHR12103">
    <property type="entry name" value="5'-NUCLEOTIDASE DOMAIN-CONTAINING"/>
    <property type="match status" value="1"/>
</dbReference>
<keyword evidence="2" id="KW-0479">Metal-binding</keyword>
<dbReference type="CDD" id="cd07522">
    <property type="entry name" value="HAD_cN-II"/>
    <property type="match status" value="1"/>
</dbReference>
<dbReference type="FunFam" id="3.40.50.1000:FF:000021">
    <property type="entry name" value="NT5C2 isoform 1"/>
    <property type="match status" value="1"/>
</dbReference>
<dbReference type="InterPro" id="IPR036412">
    <property type="entry name" value="HAD-like_sf"/>
</dbReference>
<evidence type="ECO:0000313" key="8">
    <source>
        <dbReference type="Proteomes" id="UP000494106"/>
    </source>
</evidence>
<evidence type="ECO:0000256" key="5">
    <source>
        <dbReference type="SAM" id="MobiDB-lite"/>
    </source>
</evidence>
<dbReference type="InterPro" id="IPR023214">
    <property type="entry name" value="HAD_sf"/>
</dbReference>
<dbReference type="PANTHER" id="PTHR12103:SF15">
    <property type="entry name" value="CYTOSOLIC PURINE 5'-NUCLEOTIDASE"/>
    <property type="match status" value="1"/>
</dbReference>
<dbReference type="GO" id="GO:0046037">
    <property type="term" value="P:GMP metabolic process"/>
    <property type="evidence" value="ECO:0007669"/>
    <property type="project" value="UniProtKB-ARBA"/>
</dbReference>
<dbReference type="Pfam" id="PF05761">
    <property type="entry name" value="5_nucleotid"/>
    <property type="match status" value="1"/>
</dbReference>
<dbReference type="InterPro" id="IPR008380">
    <property type="entry name" value="HAD-SF_hydro_IG_5-nucl"/>
</dbReference>
<keyword evidence="3" id="KW-0378">Hydrolase</keyword>
<dbReference type="Proteomes" id="UP000494256">
    <property type="component" value="Unassembled WGS sequence"/>
</dbReference>
<dbReference type="Gene3D" id="3.40.50.1000">
    <property type="entry name" value="HAD superfamily/HAD-like"/>
    <property type="match status" value="2"/>
</dbReference>
<comment type="similarity">
    <text evidence="1">Belongs to the 5'(3')-deoxyribonucleotidase family.</text>
</comment>
<evidence type="ECO:0000313" key="6">
    <source>
        <dbReference type="EMBL" id="CAB3226854.1"/>
    </source>
</evidence>
<accession>A0A8S1B5G3</accession>
<dbReference type="EMBL" id="CADEBC010000232">
    <property type="protein sequence ID" value="CAB3226854.1"/>
    <property type="molecule type" value="Genomic_DNA"/>
</dbReference>
<evidence type="ECO:0000256" key="3">
    <source>
        <dbReference type="ARBA" id="ARBA00022801"/>
    </source>
</evidence>
<organism evidence="7 9">
    <name type="scientific">Arctia plantaginis</name>
    <name type="common">Wood tiger moth</name>
    <name type="synonym">Phalaena plantaginis</name>
    <dbReference type="NCBI Taxonomy" id="874455"/>
    <lineage>
        <taxon>Eukaryota</taxon>
        <taxon>Metazoa</taxon>
        <taxon>Ecdysozoa</taxon>
        <taxon>Arthropoda</taxon>
        <taxon>Hexapoda</taxon>
        <taxon>Insecta</taxon>
        <taxon>Pterygota</taxon>
        <taxon>Neoptera</taxon>
        <taxon>Endopterygota</taxon>
        <taxon>Lepidoptera</taxon>
        <taxon>Glossata</taxon>
        <taxon>Ditrysia</taxon>
        <taxon>Noctuoidea</taxon>
        <taxon>Erebidae</taxon>
        <taxon>Arctiinae</taxon>
        <taxon>Arctia</taxon>
    </lineage>
</organism>
<dbReference type="NCBIfam" id="TIGR02244">
    <property type="entry name" value="HAD-IG-Ncltidse"/>
    <property type="match status" value="1"/>
</dbReference>
<evidence type="ECO:0000256" key="2">
    <source>
        <dbReference type="ARBA" id="ARBA00022723"/>
    </source>
</evidence>
<dbReference type="Proteomes" id="UP000494106">
    <property type="component" value="Unassembled WGS sequence"/>
</dbReference>
<dbReference type="AlphaFoldDB" id="A0A8S1B5G3"/>
<evidence type="ECO:0000313" key="7">
    <source>
        <dbReference type="EMBL" id="CAB3254740.1"/>
    </source>
</evidence>
<gene>
    <name evidence="7" type="ORF">APLA_LOCUS14906</name>
    <name evidence="6" type="ORF">APLA_LOCUS3117</name>
</gene>
<dbReference type="SUPFAM" id="SSF56784">
    <property type="entry name" value="HAD-like"/>
    <property type="match status" value="1"/>
</dbReference>
<evidence type="ECO:0008006" key="10">
    <source>
        <dbReference type="Google" id="ProtNLM"/>
    </source>
</evidence>
<proteinExistence type="inferred from homology"/>
<feature type="compositionally biased region" description="Basic and acidic residues" evidence="5">
    <location>
        <begin position="606"/>
        <end position="620"/>
    </location>
</feature>
<feature type="region of interest" description="Disordered" evidence="5">
    <location>
        <begin position="580"/>
        <end position="635"/>
    </location>
</feature>
<protein>
    <recommendedName>
        <fullName evidence="10">Cytosolic purine 5'-nucleotidase</fullName>
    </recommendedName>
</protein>
<dbReference type="OrthoDB" id="10252832at2759"/>
<comment type="caution">
    <text evidence="7">The sequence shown here is derived from an EMBL/GenBank/DDBJ whole genome shotgun (WGS) entry which is preliminary data.</text>
</comment>
<dbReference type="EMBL" id="CADEBD010000422">
    <property type="protein sequence ID" value="CAB3254740.1"/>
    <property type="molecule type" value="Genomic_DNA"/>
</dbReference>
<reference evidence="8 9" key="1">
    <citation type="submission" date="2020-04" db="EMBL/GenBank/DDBJ databases">
        <authorList>
            <person name="Wallbank WR R."/>
            <person name="Pardo Diaz C."/>
            <person name="Kozak K."/>
            <person name="Martin S."/>
            <person name="Jiggins C."/>
            <person name="Moest M."/>
            <person name="Warren A I."/>
            <person name="Byers J.R.P. K."/>
            <person name="Montejo-Kovacevich G."/>
            <person name="Yen C E."/>
        </authorList>
    </citation>
    <scope>NUCLEOTIDE SEQUENCE [LARGE SCALE GENOMIC DNA]</scope>
</reference>
<keyword evidence="4" id="KW-0460">Magnesium</keyword>
<evidence type="ECO:0000313" key="9">
    <source>
        <dbReference type="Proteomes" id="UP000494256"/>
    </source>
</evidence>
<evidence type="ECO:0000256" key="4">
    <source>
        <dbReference type="ARBA" id="ARBA00022842"/>
    </source>
</evidence>
<name>A0A8S1B5G3_ARCPL</name>
<sequence length="635" mass="73002">MPDAFESAYPLAPTLSPEDIRARANSSSKTKRPVITFLAGDESVEIPDKSEVGIMRPLRKSEFELDCFAEPVMMEALPSSTWLDKRDLQHRIFVNRSLHLENVKFYGFDMDYTLAEYKSPQYENLGFNLTKERLVHKGYPKEILEFEYDPSFPVRGLWFDTLYGNLLKVDAYGNILVCVHGFEFLKHSQVYELYPNKFLQLDESRVYVLNTLFNLPETYLIACLIDFFTNSPQYQREKTGVRAGDLAMSFKSIFQDVRNAVDYVHIHGDLKVKTTENMDLYLNKDDRLPTFLSRIRESGAKVFILTNSDYNFTDRIMNYLFDIPRDKAGVKTKEPPRNWKTYFDWIVVDARKPLFFGEGTTLRQVDTKTGALKMGNHVGPLHEGLVYSGGSCDVFTQMIGAKGKDVLYVGDHIFGDILKSKKIGGWRTFLIVPELVQELHVWTDKCQLFQQLQNLDVELGDMYKDLDSSTKEKPDISKLRMAIRDVTHKMDLAYGMLGSLFRSGSRQTFFSSQVVRYADLYAASFLNLMYYPFCYMFRAPAMLMPHESTVAHEQRFTVDTPTIDRSRVPTQRNTIAVTTEEHSEDSVGQVEFNPQDLKASTSVPHVRPETPRQLTHTHDEDCSDDEDVTKTAQAK</sequence>